<proteinExistence type="predicted"/>
<feature type="non-terminal residue" evidence="1">
    <location>
        <position position="1"/>
    </location>
</feature>
<name>A0A382ILX6_9ZZZZ</name>
<reference evidence="1" key="1">
    <citation type="submission" date="2018-05" db="EMBL/GenBank/DDBJ databases">
        <authorList>
            <person name="Lanie J.A."/>
            <person name="Ng W.-L."/>
            <person name="Kazmierczak K.M."/>
            <person name="Andrzejewski T.M."/>
            <person name="Davidsen T.M."/>
            <person name="Wayne K.J."/>
            <person name="Tettelin H."/>
            <person name="Glass J.I."/>
            <person name="Rusch D."/>
            <person name="Podicherti R."/>
            <person name="Tsui H.-C.T."/>
            <person name="Winkler M.E."/>
        </authorList>
    </citation>
    <scope>NUCLEOTIDE SEQUENCE</scope>
</reference>
<evidence type="ECO:0000313" key="1">
    <source>
        <dbReference type="EMBL" id="SVC00325.1"/>
    </source>
</evidence>
<dbReference type="AlphaFoldDB" id="A0A382ILX6"/>
<sequence>FKLPAAIGVGESLFEKLAQAEIVELDCASRQIRVAG</sequence>
<organism evidence="1">
    <name type="scientific">marine metagenome</name>
    <dbReference type="NCBI Taxonomy" id="408172"/>
    <lineage>
        <taxon>unclassified sequences</taxon>
        <taxon>metagenomes</taxon>
        <taxon>ecological metagenomes</taxon>
    </lineage>
</organism>
<dbReference type="EMBL" id="UINC01068050">
    <property type="protein sequence ID" value="SVC00325.1"/>
    <property type="molecule type" value="Genomic_DNA"/>
</dbReference>
<gene>
    <name evidence="1" type="ORF">METZ01_LOCUS253179</name>
</gene>
<accession>A0A382ILX6</accession>
<protein>
    <submittedName>
        <fullName evidence="1">Uncharacterized protein</fullName>
    </submittedName>
</protein>